<proteinExistence type="predicted"/>
<accession>A0A0D0D1H7</accession>
<dbReference type="HOGENOM" id="CLU_2528136_0_0_1"/>
<reference evidence="1 2" key="1">
    <citation type="submission" date="2014-04" db="EMBL/GenBank/DDBJ databases">
        <authorList>
            <consortium name="DOE Joint Genome Institute"/>
            <person name="Kuo A."/>
            <person name="Kohler A."/>
            <person name="Jargeat P."/>
            <person name="Nagy L.G."/>
            <person name="Floudas D."/>
            <person name="Copeland A."/>
            <person name="Barry K.W."/>
            <person name="Cichocki N."/>
            <person name="Veneault-Fourrey C."/>
            <person name="LaButti K."/>
            <person name="Lindquist E.A."/>
            <person name="Lipzen A."/>
            <person name="Lundell T."/>
            <person name="Morin E."/>
            <person name="Murat C."/>
            <person name="Sun H."/>
            <person name="Tunlid A."/>
            <person name="Henrissat B."/>
            <person name="Grigoriev I.V."/>
            <person name="Hibbett D.S."/>
            <person name="Martin F."/>
            <person name="Nordberg H.P."/>
            <person name="Cantor M.N."/>
            <person name="Hua S.X."/>
        </authorList>
    </citation>
    <scope>NUCLEOTIDE SEQUENCE [LARGE SCALE GENOMIC DNA]</scope>
    <source>
        <strain evidence="1 2">Ve08.2h10</strain>
    </source>
</reference>
<gene>
    <name evidence="1" type="ORF">PAXRUDRAFT_379569</name>
</gene>
<dbReference type="AlphaFoldDB" id="A0A0D0D1H7"/>
<evidence type="ECO:0000313" key="1">
    <source>
        <dbReference type="EMBL" id="KIK77406.1"/>
    </source>
</evidence>
<evidence type="ECO:0000313" key="2">
    <source>
        <dbReference type="Proteomes" id="UP000054538"/>
    </source>
</evidence>
<keyword evidence="2" id="KW-1185">Reference proteome</keyword>
<reference evidence="2" key="2">
    <citation type="submission" date="2015-01" db="EMBL/GenBank/DDBJ databases">
        <title>Evolutionary Origins and Diversification of the Mycorrhizal Mutualists.</title>
        <authorList>
            <consortium name="DOE Joint Genome Institute"/>
            <consortium name="Mycorrhizal Genomics Consortium"/>
            <person name="Kohler A."/>
            <person name="Kuo A."/>
            <person name="Nagy L.G."/>
            <person name="Floudas D."/>
            <person name="Copeland A."/>
            <person name="Barry K.W."/>
            <person name="Cichocki N."/>
            <person name="Veneault-Fourrey C."/>
            <person name="LaButti K."/>
            <person name="Lindquist E.A."/>
            <person name="Lipzen A."/>
            <person name="Lundell T."/>
            <person name="Morin E."/>
            <person name="Murat C."/>
            <person name="Riley R."/>
            <person name="Ohm R."/>
            <person name="Sun H."/>
            <person name="Tunlid A."/>
            <person name="Henrissat B."/>
            <person name="Grigoriev I.V."/>
            <person name="Hibbett D.S."/>
            <person name="Martin F."/>
        </authorList>
    </citation>
    <scope>NUCLEOTIDE SEQUENCE [LARGE SCALE GENOMIC DNA]</scope>
    <source>
        <strain evidence="2">Ve08.2h10</strain>
    </source>
</reference>
<dbReference type="InParanoid" id="A0A0D0D1H7"/>
<dbReference type="Proteomes" id="UP000054538">
    <property type="component" value="Unassembled WGS sequence"/>
</dbReference>
<dbReference type="EMBL" id="KN827000">
    <property type="protein sequence ID" value="KIK77406.1"/>
    <property type="molecule type" value="Genomic_DNA"/>
</dbReference>
<sequence length="84" mass="9384">MFLRFHFTLLGRTFHRAAKSSLPLSLRAGFLTWKCYSVVAAFHVYGSPPLPCDYGTSDWKQPDKPLLTSHSFGGLNPWLGTIIG</sequence>
<name>A0A0D0D1H7_9AGAM</name>
<organism evidence="1 2">
    <name type="scientific">Paxillus rubicundulus Ve08.2h10</name>
    <dbReference type="NCBI Taxonomy" id="930991"/>
    <lineage>
        <taxon>Eukaryota</taxon>
        <taxon>Fungi</taxon>
        <taxon>Dikarya</taxon>
        <taxon>Basidiomycota</taxon>
        <taxon>Agaricomycotina</taxon>
        <taxon>Agaricomycetes</taxon>
        <taxon>Agaricomycetidae</taxon>
        <taxon>Boletales</taxon>
        <taxon>Paxilineae</taxon>
        <taxon>Paxillaceae</taxon>
        <taxon>Paxillus</taxon>
    </lineage>
</organism>
<protein>
    <submittedName>
        <fullName evidence="1">Uncharacterized protein</fullName>
    </submittedName>
</protein>